<feature type="domain" description="Ricin B lectin" evidence="1">
    <location>
        <begin position="25"/>
        <end position="74"/>
    </location>
</feature>
<dbReference type="AlphaFoldDB" id="A0AAD7FNK7"/>
<dbReference type="Pfam" id="PF14200">
    <property type="entry name" value="RicinB_lectin_2"/>
    <property type="match status" value="1"/>
</dbReference>
<evidence type="ECO:0000313" key="3">
    <source>
        <dbReference type="Proteomes" id="UP001221142"/>
    </source>
</evidence>
<evidence type="ECO:0000313" key="2">
    <source>
        <dbReference type="EMBL" id="KAJ7629018.1"/>
    </source>
</evidence>
<dbReference type="SUPFAM" id="SSF50370">
    <property type="entry name" value="Ricin B-like lectins"/>
    <property type="match status" value="1"/>
</dbReference>
<name>A0AAD7FNK7_9AGAR</name>
<sequence>MVNCLQNITALASAATLCTIFDYKSTVLTTAGVSGSDNAAVTTTTNGGGTNQQWFIIPQTTTGTFTLQSVADPTAFLSYAAVTIPIPGHSQLVVSDSLPTVWKMAAVAGGPTVNLIDTKSNDALTSWAIADPSWPANNTPLTMEPLNSPKSFMQQFTISLCTHSFLLVG</sequence>
<dbReference type="Proteomes" id="UP001221142">
    <property type="component" value="Unassembled WGS sequence"/>
</dbReference>
<dbReference type="InterPro" id="IPR035992">
    <property type="entry name" value="Ricin_B-like_lectins"/>
</dbReference>
<organism evidence="2 3">
    <name type="scientific">Roridomyces roridus</name>
    <dbReference type="NCBI Taxonomy" id="1738132"/>
    <lineage>
        <taxon>Eukaryota</taxon>
        <taxon>Fungi</taxon>
        <taxon>Dikarya</taxon>
        <taxon>Basidiomycota</taxon>
        <taxon>Agaricomycotina</taxon>
        <taxon>Agaricomycetes</taxon>
        <taxon>Agaricomycetidae</taxon>
        <taxon>Agaricales</taxon>
        <taxon>Marasmiineae</taxon>
        <taxon>Mycenaceae</taxon>
        <taxon>Roridomyces</taxon>
    </lineage>
</organism>
<gene>
    <name evidence="2" type="ORF">FB45DRAFT_919787</name>
</gene>
<dbReference type="Gene3D" id="2.80.10.50">
    <property type="match status" value="1"/>
</dbReference>
<dbReference type="EMBL" id="JARKIF010000010">
    <property type="protein sequence ID" value="KAJ7629018.1"/>
    <property type="molecule type" value="Genomic_DNA"/>
</dbReference>
<keyword evidence="3" id="KW-1185">Reference proteome</keyword>
<reference evidence="2" key="1">
    <citation type="submission" date="2023-03" db="EMBL/GenBank/DDBJ databases">
        <title>Massive genome expansion in bonnet fungi (Mycena s.s.) driven by repeated elements and novel gene families across ecological guilds.</title>
        <authorList>
            <consortium name="Lawrence Berkeley National Laboratory"/>
            <person name="Harder C.B."/>
            <person name="Miyauchi S."/>
            <person name="Viragh M."/>
            <person name="Kuo A."/>
            <person name="Thoen E."/>
            <person name="Andreopoulos B."/>
            <person name="Lu D."/>
            <person name="Skrede I."/>
            <person name="Drula E."/>
            <person name="Henrissat B."/>
            <person name="Morin E."/>
            <person name="Kohler A."/>
            <person name="Barry K."/>
            <person name="LaButti K."/>
            <person name="Morin E."/>
            <person name="Salamov A."/>
            <person name="Lipzen A."/>
            <person name="Mereny Z."/>
            <person name="Hegedus B."/>
            <person name="Baldrian P."/>
            <person name="Stursova M."/>
            <person name="Weitz H."/>
            <person name="Taylor A."/>
            <person name="Grigoriev I.V."/>
            <person name="Nagy L.G."/>
            <person name="Martin F."/>
            <person name="Kauserud H."/>
        </authorList>
    </citation>
    <scope>NUCLEOTIDE SEQUENCE</scope>
    <source>
        <strain evidence="2">9284</strain>
    </source>
</reference>
<accession>A0AAD7FNK7</accession>
<dbReference type="InterPro" id="IPR000772">
    <property type="entry name" value="Ricin_B_lectin"/>
</dbReference>
<protein>
    <recommendedName>
        <fullName evidence="1">Ricin B lectin domain-containing protein</fullName>
    </recommendedName>
</protein>
<evidence type="ECO:0000259" key="1">
    <source>
        <dbReference type="Pfam" id="PF14200"/>
    </source>
</evidence>
<comment type="caution">
    <text evidence="2">The sequence shown here is derived from an EMBL/GenBank/DDBJ whole genome shotgun (WGS) entry which is preliminary data.</text>
</comment>
<proteinExistence type="predicted"/>